<dbReference type="InterPro" id="IPR027417">
    <property type="entry name" value="P-loop_NTPase"/>
</dbReference>
<dbReference type="GO" id="GO:0005829">
    <property type="term" value="C:cytosol"/>
    <property type="evidence" value="ECO:0007669"/>
    <property type="project" value="TreeGrafter"/>
</dbReference>
<proteinExistence type="predicted"/>
<evidence type="ECO:0000256" key="1">
    <source>
        <dbReference type="ARBA" id="ARBA00022741"/>
    </source>
</evidence>
<evidence type="ECO:0000259" key="3">
    <source>
        <dbReference type="Pfam" id="PF13614"/>
    </source>
</evidence>
<sequence length="311" mass="34708">MKNWAVSGARILRPLQPALKIISDADLQPNIICVTTFKGGVGKTTYVCNLALEFMRNGLRVLIIDGDVGGSNVTFNLNQKIAVAHKLFHYCYDPSKLEYMLDVYNLTGAGAGLEKTDLALVNNDVLLAKAYLEFFAARKDKLDYDVILLDSGGSNLQTILLAAALSAKLITLYTDEPTSREKVWETIFNIAIRLEGKVYYPVAVHREPAASLLNVRGISSAERTREQSAMQAAYQVFYEYIFQYPYRPQSRVLLYPNTSVKYDPLLGQTPILGHPRHSNRGISIMANTLMSDLGIKPQNTGTINYEKYIVE</sequence>
<comment type="caution">
    <text evidence="4">The sequence shown here is derived from an EMBL/GenBank/DDBJ whole genome shotgun (WGS) entry which is preliminary data.</text>
</comment>
<dbReference type="SUPFAM" id="SSF52540">
    <property type="entry name" value="P-loop containing nucleoside triphosphate hydrolases"/>
    <property type="match status" value="1"/>
</dbReference>
<name>A0A388TAZ4_TERA1</name>
<keyword evidence="1" id="KW-0547">Nucleotide-binding</keyword>
<organism evidence="4 5">
    <name type="scientific">Termititenax aidoneus</name>
    <dbReference type="NCBI Taxonomy" id="2218524"/>
    <lineage>
        <taxon>Bacteria</taxon>
        <taxon>Bacillati</taxon>
        <taxon>Candidatus Margulisiibacteriota</taxon>
        <taxon>Candidatus Termititenacia</taxon>
        <taxon>Candidatus Termititenacales</taxon>
        <taxon>Candidatus Termititenacaceae</taxon>
        <taxon>Candidatus Termititenax</taxon>
    </lineage>
</organism>
<gene>
    <name evidence="4" type="ORF">NO1_0872</name>
</gene>
<accession>A0A388TAZ4</accession>
<dbReference type="PANTHER" id="PTHR43384:SF6">
    <property type="entry name" value="SEPTUM SITE-DETERMINING PROTEIN MIND HOMOLOG, CHLOROPLASTIC"/>
    <property type="match status" value="1"/>
</dbReference>
<evidence type="ECO:0000313" key="5">
    <source>
        <dbReference type="Proteomes" id="UP000269352"/>
    </source>
</evidence>
<dbReference type="GO" id="GO:0016887">
    <property type="term" value="F:ATP hydrolysis activity"/>
    <property type="evidence" value="ECO:0007669"/>
    <property type="project" value="TreeGrafter"/>
</dbReference>
<dbReference type="Pfam" id="PF13614">
    <property type="entry name" value="AAA_31"/>
    <property type="match status" value="1"/>
</dbReference>
<dbReference type="InterPro" id="IPR050625">
    <property type="entry name" value="ParA/MinD_ATPase"/>
</dbReference>
<dbReference type="PANTHER" id="PTHR43384">
    <property type="entry name" value="SEPTUM SITE-DETERMINING PROTEIN MIND HOMOLOG, CHLOROPLASTIC-RELATED"/>
    <property type="match status" value="1"/>
</dbReference>
<dbReference type="AlphaFoldDB" id="A0A388TAZ4"/>
<evidence type="ECO:0000256" key="2">
    <source>
        <dbReference type="ARBA" id="ARBA00022840"/>
    </source>
</evidence>
<dbReference type="Proteomes" id="UP000269352">
    <property type="component" value="Unassembled WGS sequence"/>
</dbReference>
<dbReference type="Gene3D" id="3.40.50.300">
    <property type="entry name" value="P-loop containing nucleotide triphosphate hydrolases"/>
    <property type="match status" value="1"/>
</dbReference>
<dbReference type="InterPro" id="IPR025669">
    <property type="entry name" value="AAA_dom"/>
</dbReference>
<dbReference type="GO" id="GO:0051782">
    <property type="term" value="P:negative regulation of cell division"/>
    <property type="evidence" value="ECO:0007669"/>
    <property type="project" value="TreeGrafter"/>
</dbReference>
<protein>
    <submittedName>
        <fullName evidence="4">Nucleotide binding protein CbiA superfamily</fullName>
    </submittedName>
</protein>
<feature type="domain" description="AAA" evidence="3">
    <location>
        <begin position="30"/>
        <end position="154"/>
    </location>
</feature>
<dbReference type="EMBL" id="BGZN01000012">
    <property type="protein sequence ID" value="GBR73499.1"/>
    <property type="molecule type" value="Genomic_DNA"/>
</dbReference>
<dbReference type="GO" id="GO:0009898">
    <property type="term" value="C:cytoplasmic side of plasma membrane"/>
    <property type="evidence" value="ECO:0007669"/>
    <property type="project" value="TreeGrafter"/>
</dbReference>
<dbReference type="GO" id="GO:0005524">
    <property type="term" value="F:ATP binding"/>
    <property type="evidence" value="ECO:0007669"/>
    <property type="project" value="UniProtKB-KW"/>
</dbReference>
<reference evidence="4 5" key="1">
    <citation type="journal article" date="2019" name="ISME J.">
        <title>Genome analyses of uncultured TG2/ZB3 bacteria in 'Margulisbacteria' specifically attached to ectosymbiotic spirochetes of protists in the termite gut.</title>
        <authorList>
            <person name="Utami Y.D."/>
            <person name="Kuwahara H."/>
            <person name="Igai K."/>
            <person name="Murakami T."/>
            <person name="Sugaya K."/>
            <person name="Morikawa T."/>
            <person name="Nagura Y."/>
            <person name="Yuki M."/>
            <person name="Deevong P."/>
            <person name="Inoue T."/>
            <person name="Kihara K."/>
            <person name="Lo N."/>
            <person name="Yamada A."/>
            <person name="Ohkuma M."/>
            <person name="Hongoh Y."/>
        </authorList>
    </citation>
    <scope>NUCLEOTIDE SEQUENCE [LARGE SCALE GENOMIC DNA]</scope>
    <source>
        <strain evidence="4">NkOx7-01</strain>
    </source>
</reference>
<keyword evidence="2" id="KW-0067">ATP-binding</keyword>
<evidence type="ECO:0000313" key="4">
    <source>
        <dbReference type="EMBL" id="GBR73499.1"/>
    </source>
</evidence>
<keyword evidence="5" id="KW-1185">Reference proteome</keyword>